<sequence length="368" mass="38519">MSSTTAILLTGVLVASACALLGNFLILRRMAMMSDAISHAILPGLVAGYFLAHGPNLLVGFLGAAAAAAVTVFLVEALQKTRRVDGGSAMGIVFPAMFALGVVLVSKFFADVHLDTDAILYGNIEFSAFDILYLGDRELGPQSLWVMGALCALNLSFLGLFYKELKLTTFDPGLAAALGFSPLLMHYATMTVLSITTVGAFTAVGAILVVALVIVPAATAYLLTDRLAVMIGLSVAIGAVAAVAGYFVAVALDASIAGAMVTMTGVLFAAALLFSPSQGLIAKARRTRRNRARFAAEMLVVHLFTHEGSAAQAAESLVAHLSDELRWSVETARQTVARALDQGLVSQAGERLALTDDGRQTARQVLAR</sequence>
<dbReference type="Pfam" id="PF00950">
    <property type="entry name" value="ABC-3"/>
    <property type="match status" value="1"/>
</dbReference>
<keyword evidence="7 9" id="KW-0472">Membrane</keyword>
<dbReference type="CDD" id="cd06550">
    <property type="entry name" value="TM_ABC_iron-siderophores_like"/>
    <property type="match status" value="1"/>
</dbReference>
<name>A0A6J4VM87_9BACT</name>
<feature type="transmembrane region" description="Helical" evidence="9">
    <location>
        <begin position="174"/>
        <end position="195"/>
    </location>
</feature>
<dbReference type="PANTHER" id="PTHR30477">
    <property type="entry name" value="ABC-TRANSPORTER METAL-BINDING PROTEIN"/>
    <property type="match status" value="1"/>
</dbReference>
<evidence type="ECO:0000256" key="6">
    <source>
        <dbReference type="ARBA" id="ARBA00022989"/>
    </source>
</evidence>
<dbReference type="GO" id="GO:0010043">
    <property type="term" value="P:response to zinc ion"/>
    <property type="evidence" value="ECO:0007669"/>
    <property type="project" value="TreeGrafter"/>
</dbReference>
<dbReference type="GO" id="GO:0055085">
    <property type="term" value="P:transmembrane transport"/>
    <property type="evidence" value="ECO:0007669"/>
    <property type="project" value="InterPro"/>
</dbReference>
<feature type="transmembrane region" description="Helical" evidence="9">
    <location>
        <begin position="6"/>
        <end position="27"/>
    </location>
</feature>
<feature type="transmembrane region" description="Helical" evidence="9">
    <location>
        <begin position="90"/>
        <end position="110"/>
    </location>
</feature>
<evidence type="ECO:0000256" key="9">
    <source>
        <dbReference type="SAM" id="Phobius"/>
    </source>
</evidence>
<feature type="transmembrane region" description="Helical" evidence="9">
    <location>
        <begin position="58"/>
        <end position="78"/>
    </location>
</feature>
<feature type="transmembrane region" description="Helical" evidence="9">
    <location>
        <begin position="256"/>
        <end position="281"/>
    </location>
</feature>
<reference evidence="10" key="1">
    <citation type="submission" date="2020-02" db="EMBL/GenBank/DDBJ databases">
        <authorList>
            <person name="Meier V. D."/>
        </authorList>
    </citation>
    <scope>NUCLEOTIDE SEQUENCE</scope>
    <source>
        <strain evidence="10">AVDCRST_MAG59</strain>
    </source>
</reference>
<feature type="transmembrane region" description="Helical" evidence="9">
    <location>
        <begin position="144"/>
        <end position="162"/>
    </location>
</feature>
<keyword evidence="5 8" id="KW-0812">Transmembrane</keyword>
<dbReference type="Gene3D" id="1.10.3470.10">
    <property type="entry name" value="ABC transporter involved in vitamin B12 uptake, BtuC"/>
    <property type="match status" value="1"/>
</dbReference>
<evidence type="ECO:0000256" key="8">
    <source>
        <dbReference type="RuleBase" id="RU003943"/>
    </source>
</evidence>
<evidence type="ECO:0000256" key="4">
    <source>
        <dbReference type="ARBA" id="ARBA00022475"/>
    </source>
</evidence>
<dbReference type="InterPro" id="IPR037294">
    <property type="entry name" value="ABC_BtuC-like"/>
</dbReference>
<dbReference type="InterPro" id="IPR001626">
    <property type="entry name" value="ABC_TroCD"/>
</dbReference>
<accession>A0A6J4VM87</accession>
<evidence type="ECO:0000256" key="2">
    <source>
        <dbReference type="ARBA" id="ARBA00008034"/>
    </source>
</evidence>
<organism evidence="10">
    <name type="scientific">uncultured Thermomicrobiales bacterium</name>
    <dbReference type="NCBI Taxonomy" id="1645740"/>
    <lineage>
        <taxon>Bacteria</taxon>
        <taxon>Pseudomonadati</taxon>
        <taxon>Thermomicrobiota</taxon>
        <taxon>Thermomicrobia</taxon>
        <taxon>Thermomicrobiales</taxon>
        <taxon>environmental samples</taxon>
    </lineage>
</organism>
<dbReference type="PANTHER" id="PTHR30477:SF8">
    <property type="entry name" value="METAL TRANSPORT SYSTEM MEMBRANE PROTEIN CT_070-RELATED"/>
    <property type="match status" value="1"/>
</dbReference>
<keyword evidence="3 8" id="KW-0813">Transport</keyword>
<comment type="similarity">
    <text evidence="2 8">Belongs to the ABC-3 integral membrane protein family.</text>
</comment>
<evidence type="ECO:0000256" key="7">
    <source>
        <dbReference type="ARBA" id="ARBA00023136"/>
    </source>
</evidence>
<dbReference type="EMBL" id="CADCWF010000338">
    <property type="protein sequence ID" value="CAA9580102.1"/>
    <property type="molecule type" value="Genomic_DNA"/>
</dbReference>
<feature type="transmembrane region" description="Helical" evidence="9">
    <location>
        <begin position="230"/>
        <end position="250"/>
    </location>
</feature>
<evidence type="ECO:0000256" key="3">
    <source>
        <dbReference type="ARBA" id="ARBA00022448"/>
    </source>
</evidence>
<dbReference type="AlphaFoldDB" id="A0A6J4VM87"/>
<feature type="transmembrane region" description="Helical" evidence="9">
    <location>
        <begin position="36"/>
        <end position="52"/>
    </location>
</feature>
<dbReference type="GO" id="GO:0043190">
    <property type="term" value="C:ATP-binding cassette (ABC) transporter complex"/>
    <property type="evidence" value="ECO:0007669"/>
    <property type="project" value="InterPro"/>
</dbReference>
<dbReference type="SUPFAM" id="SSF81345">
    <property type="entry name" value="ABC transporter involved in vitamin B12 uptake, BtuC"/>
    <property type="match status" value="1"/>
</dbReference>
<keyword evidence="6 9" id="KW-1133">Transmembrane helix</keyword>
<evidence type="ECO:0000256" key="5">
    <source>
        <dbReference type="ARBA" id="ARBA00022692"/>
    </source>
</evidence>
<protein>
    <submittedName>
        <fullName evidence="10">Mn-Zn_transporter_SitD</fullName>
    </submittedName>
</protein>
<keyword evidence="4" id="KW-1003">Cell membrane</keyword>
<proteinExistence type="inferred from homology"/>
<evidence type="ECO:0000313" key="10">
    <source>
        <dbReference type="EMBL" id="CAA9580102.1"/>
    </source>
</evidence>
<evidence type="ECO:0000256" key="1">
    <source>
        <dbReference type="ARBA" id="ARBA00004651"/>
    </source>
</evidence>
<feature type="transmembrane region" description="Helical" evidence="9">
    <location>
        <begin position="201"/>
        <end position="223"/>
    </location>
</feature>
<gene>
    <name evidence="10" type="ORF">AVDCRST_MAG59-4622</name>
</gene>
<comment type="subcellular location">
    <subcellularLocation>
        <location evidence="1 8">Cell membrane</location>
        <topology evidence="1 8">Multi-pass membrane protein</topology>
    </subcellularLocation>
</comment>